<organism evidence="1">
    <name type="scientific">Setaria italica</name>
    <name type="common">Foxtail millet</name>
    <name type="synonym">Panicum italicum</name>
    <dbReference type="NCBI Taxonomy" id="4555"/>
    <lineage>
        <taxon>Eukaryota</taxon>
        <taxon>Viridiplantae</taxon>
        <taxon>Streptophyta</taxon>
        <taxon>Embryophyta</taxon>
        <taxon>Tracheophyta</taxon>
        <taxon>Spermatophyta</taxon>
        <taxon>Magnoliopsida</taxon>
        <taxon>Liliopsida</taxon>
        <taxon>Poales</taxon>
        <taxon>Poaceae</taxon>
        <taxon>PACMAD clade</taxon>
        <taxon>Panicoideae</taxon>
        <taxon>Panicodae</taxon>
        <taxon>Paniceae</taxon>
        <taxon>Cenchrinae</taxon>
        <taxon>Setaria</taxon>
    </lineage>
</organism>
<dbReference type="EMBL" id="CM003536">
    <property type="protein sequence ID" value="RCV43889.1"/>
    <property type="molecule type" value="Genomic_DNA"/>
</dbReference>
<dbReference type="OrthoDB" id="10511152at2759"/>
<evidence type="ECO:0000313" key="1">
    <source>
        <dbReference type="EMBL" id="RCV43889.1"/>
    </source>
</evidence>
<dbReference type="AlphaFoldDB" id="A0A368SN90"/>
<protein>
    <submittedName>
        <fullName evidence="1">Uncharacterized protein</fullName>
    </submittedName>
</protein>
<proteinExistence type="predicted"/>
<reference evidence="1" key="2">
    <citation type="submission" date="2015-07" db="EMBL/GenBank/DDBJ databases">
        <authorList>
            <person name="Noorani M."/>
        </authorList>
    </citation>
    <scope>NUCLEOTIDE SEQUENCE</scope>
    <source>
        <strain evidence="1">Yugu1</strain>
    </source>
</reference>
<gene>
    <name evidence="1" type="ORF">SETIT_9G330400v2</name>
</gene>
<name>A0A368SN90_SETIT</name>
<accession>A0A368SN90</accession>
<reference evidence="1" key="1">
    <citation type="journal article" date="2012" name="Nat. Biotechnol.">
        <title>Reference genome sequence of the model plant Setaria.</title>
        <authorList>
            <person name="Bennetzen J.L."/>
            <person name="Schmutz J."/>
            <person name="Wang H."/>
            <person name="Percifield R."/>
            <person name="Hawkins J."/>
            <person name="Pontaroli A.C."/>
            <person name="Estep M."/>
            <person name="Feng L."/>
            <person name="Vaughn J.N."/>
            <person name="Grimwood J."/>
            <person name="Jenkins J."/>
            <person name="Barry K."/>
            <person name="Lindquist E."/>
            <person name="Hellsten U."/>
            <person name="Deshpande S."/>
            <person name="Wang X."/>
            <person name="Wu X."/>
            <person name="Mitros T."/>
            <person name="Triplett J."/>
            <person name="Yang X."/>
            <person name="Ye C.Y."/>
            <person name="Mauro-Herrera M."/>
            <person name="Wang L."/>
            <person name="Li P."/>
            <person name="Sharma M."/>
            <person name="Sharma R."/>
            <person name="Ronald P.C."/>
            <person name="Panaud O."/>
            <person name="Kellogg E.A."/>
            <person name="Brutnell T.P."/>
            <person name="Doust A.N."/>
            <person name="Tuskan G.A."/>
            <person name="Rokhsar D."/>
            <person name="Devos K.M."/>
        </authorList>
    </citation>
    <scope>NUCLEOTIDE SEQUENCE [LARGE SCALE GENOMIC DNA]</scope>
    <source>
        <strain evidence="1">Yugu1</strain>
    </source>
</reference>
<sequence>MRPVSRDIGNNVLDTSDLQCTSKLTVDGHYWVLMQPLSAQVYNFLVNLINIPEHIATVCRLRGKRASVFFTIGFKLCNAAIKWTDQGDWINEKRMLLCPIFQGRRCEPGPRLNAQDVGGGIKRALVLAALQLRSL</sequence>